<feature type="non-terminal residue" evidence="2">
    <location>
        <position position="1"/>
    </location>
</feature>
<dbReference type="EMBL" id="CM004483">
    <property type="protein sequence ID" value="OCT60224.1"/>
    <property type="molecule type" value="Genomic_DNA"/>
</dbReference>
<protein>
    <submittedName>
        <fullName evidence="2">Uncharacterized protein</fullName>
    </submittedName>
</protein>
<name>A0A974BSJ6_XENLA</name>
<evidence type="ECO:0000256" key="1">
    <source>
        <dbReference type="SAM" id="MobiDB-lite"/>
    </source>
</evidence>
<dbReference type="AlphaFoldDB" id="A0A974BSJ6"/>
<sequence length="727" mass="80603">VSRRGGAALQEPPQAALSYTMRISFTFFLVAVISQGGAAGEQLQHLKVLGHPSLSMMVTVSGRGKTIKPEPGSRMPPPARSSARSTRTRPIRGYRVGPHITSGDLDGWDRKISRRGQKHVISRDYIIFSLEETKAGHRRKDLIVRIEDSSDSSDFLTVCGESRHVLSGGDRSFGAAFLPPLATQGALPSEAAPQLASLAERPLGSGEDGDTPQVLFKCNSEHQQKSMSCGTTLIYCKTNLYFPVYTTVIYRTPERAHSVIIIAPLLLLHLLTQLYRSPVVVPMQPAVPASLQQERTRARGVAAGTAHYEGREPGGRAELSISRGRGGAWMRDAGRRCRAVSQWGGAGPRSAEPMLLQLVHLQLRAGERAGGQRQRPGAVEPRTGTLREATSRGWGDRDREQHDWGTRELPIIPTAADWSFEWSTEPGIGDSGFSVKPCVCVLSLRISCLIWESRCSLIRQVPLIRGRSDSVTRFPKCRSQTDVASLMFYLQAYDGNASVSSACTPGFSADGYTALVSPNIMEGQKLLKGASPGSFRIICAESTIAFSLLEEPNFQFNNLNLGSNSYQDNSPGNRDMGPMNGAVVWKLSNECRQWRFFIVLVNLAAGPERQKQHGVINRHRNLRKEDFLSKKLKEGGFSFQETGGRRISFPKNWRKEDFLSKKLKEGGFSFQETGGRRISFPKNWRKKDFQKTGGRRISFPRNWRKEDLISKKLEEGGFPFQEKIELT</sequence>
<evidence type="ECO:0000313" key="3">
    <source>
        <dbReference type="Proteomes" id="UP000694892"/>
    </source>
</evidence>
<accession>A0A974BSJ6</accession>
<proteinExistence type="predicted"/>
<evidence type="ECO:0000313" key="2">
    <source>
        <dbReference type="EMBL" id="OCT60224.1"/>
    </source>
</evidence>
<dbReference type="Proteomes" id="UP000694892">
    <property type="component" value="Chromosome 9_10S"/>
</dbReference>
<organism evidence="2 3">
    <name type="scientific">Xenopus laevis</name>
    <name type="common">African clawed frog</name>
    <dbReference type="NCBI Taxonomy" id="8355"/>
    <lineage>
        <taxon>Eukaryota</taxon>
        <taxon>Metazoa</taxon>
        <taxon>Chordata</taxon>
        <taxon>Craniata</taxon>
        <taxon>Vertebrata</taxon>
        <taxon>Euteleostomi</taxon>
        <taxon>Amphibia</taxon>
        <taxon>Batrachia</taxon>
        <taxon>Anura</taxon>
        <taxon>Pipoidea</taxon>
        <taxon>Pipidae</taxon>
        <taxon>Xenopodinae</taxon>
        <taxon>Xenopus</taxon>
        <taxon>Xenopus</taxon>
    </lineage>
</organism>
<feature type="region of interest" description="Disordered" evidence="1">
    <location>
        <begin position="64"/>
        <end position="87"/>
    </location>
</feature>
<reference evidence="3" key="1">
    <citation type="journal article" date="2016" name="Nature">
        <title>Genome evolution in the allotetraploid frog Xenopus laevis.</title>
        <authorList>
            <person name="Session A.M."/>
            <person name="Uno Y."/>
            <person name="Kwon T."/>
            <person name="Chapman J.A."/>
            <person name="Toyoda A."/>
            <person name="Takahashi S."/>
            <person name="Fukui A."/>
            <person name="Hikosaka A."/>
            <person name="Suzuki A."/>
            <person name="Kondo M."/>
            <person name="van Heeringen S.J."/>
            <person name="Quigley I."/>
            <person name="Heinz S."/>
            <person name="Ogino H."/>
            <person name="Ochi H."/>
            <person name="Hellsten U."/>
            <person name="Lyons J.B."/>
            <person name="Simakov O."/>
            <person name="Putnam N."/>
            <person name="Stites J."/>
            <person name="Kuroki Y."/>
            <person name="Tanaka T."/>
            <person name="Michiue T."/>
            <person name="Watanabe M."/>
            <person name="Bogdanovic O."/>
            <person name="Lister R."/>
            <person name="Georgiou G."/>
            <person name="Paranjpe S.S."/>
            <person name="van Kruijsbergen I."/>
            <person name="Shu S."/>
            <person name="Carlson J."/>
            <person name="Kinoshita T."/>
            <person name="Ohta Y."/>
            <person name="Mawaribuchi S."/>
            <person name="Jenkins J."/>
            <person name="Grimwood J."/>
            <person name="Schmutz J."/>
            <person name="Mitros T."/>
            <person name="Mozaffari S.V."/>
            <person name="Suzuki Y."/>
            <person name="Haramoto Y."/>
            <person name="Yamamoto T.S."/>
            <person name="Takagi C."/>
            <person name="Heald R."/>
            <person name="Miller K."/>
            <person name="Haudenschild C."/>
            <person name="Kitzman J."/>
            <person name="Nakayama T."/>
            <person name="Izutsu Y."/>
            <person name="Robert J."/>
            <person name="Fortriede J."/>
            <person name="Burns K."/>
            <person name="Lotay V."/>
            <person name="Karimi K."/>
            <person name="Yasuoka Y."/>
            <person name="Dichmann D.S."/>
            <person name="Flajnik M.F."/>
            <person name="Houston D.W."/>
            <person name="Shendure J."/>
            <person name="DuPasquier L."/>
            <person name="Vize P.D."/>
            <person name="Zorn A.M."/>
            <person name="Ito M."/>
            <person name="Marcotte E.M."/>
            <person name="Wallingford J.B."/>
            <person name="Ito Y."/>
            <person name="Asashima M."/>
            <person name="Ueno N."/>
            <person name="Matsuda Y."/>
            <person name="Veenstra G.J."/>
            <person name="Fujiyama A."/>
            <person name="Harland R.M."/>
            <person name="Taira M."/>
            <person name="Rokhsar D.S."/>
        </authorList>
    </citation>
    <scope>NUCLEOTIDE SEQUENCE [LARGE SCALE GENOMIC DNA]</scope>
    <source>
        <strain evidence="3">J</strain>
    </source>
</reference>
<gene>
    <name evidence="2" type="ORF">XELAEV_18046241mg</name>
</gene>